<dbReference type="RefSeq" id="WP_377774191.1">
    <property type="nucleotide sequence ID" value="NZ_JBHUHO010000038.1"/>
</dbReference>
<evidence type="ECO:0000256" key="3">
    <source>
        <dbReference type="ARBA" id="ARBA00023163"/>
    </source>
</evidence>
<organism evidence="5 6">
    <name type="scientific">Paenibacillus yanchengensis</name>
    <dbReference type="NCBI Taxonomy" id="2035833"/>
    <lineage>
        <taxon>Bacteria</taxon>
        <taxon>Bacillati</taxon>
        <taxon>Bacillota</taxon>
        <taxon>Bacilli</taxon>
        <taxon>Bacillales</taxon>
        <taxon>Paenibacillaceae</taxon>
        <taxon>Paenibacillus</taxon>
    </lineage>
</organism>
<dbReference type="InterPro" id="IPR036388">
    <property type="entry name" value="WH-like_DNA-bd_sf"/>
</dbReference>
<keyword evidence="6" id="KW-1185">Reference proteome</keyword>
<dbReference type="PANTHER" id="PTHR38445:SF7">
    <property type="entry name" value="GNTR-FAMILY TRANSCRIPTIONAL REGULATOR"/>
    <property type="match status" value="1"/>
</dbReference>
<dbReference type="SUPFAM" id="SSF46785">
    <property type="entry name" value="Winged helix' DNA-binding domain"/>
    <property type="match status" value="1"/>
</dbReference>
<dbReference type="EMBL" id="JBHUHO010000038">
    <property type="protein sequence ID" value="MFD2117225.1"/>
    <property type="molecule type" value="Genomic_DNA"/>
</dbReference>
<keyword evidence="2" id="KW-0238">DNA-binding</keyword>
<evidence type="ECO:0000259" key="4">
    <source>
        <dbReference type="PROSITE" id="PS50949"/>
    </source>
</evidence>
<evidence type="ECO:0000313" key="5">
    <source>
        <dbReference type="EMBL" id="MFD2117225.1"/>
    </source>
</evidence>
<keyword evidence="1" id="KW-0805">Transcription regulation</keyword>
<dbReference type="SMART" id="SM00345">
    <property type="entry name" value="HTH_GNTR"/>
    <property type="match status" value="1"/>
</dbReference>
<dbReference type="Proteomes" id="UP001597362">
    <property type="component" value="Unassembled WGS sequence"/>
</dbReference>
<evidence type="ECO:0000256" key="1">
    <source>
        <dbReference type="ARBA" id="ARBA00023015"/>
    </source>
</evidence>
<dbReference type="PANTHER" id="PTHR38445">
    <property type="entry name" value="HTH-TYPE TRANSCRIPTIONAL REPRESSOR YTRA"/>
    <property type="match status" value="1"/>
</dbReference>
<evidence type="ECO:0000313" key="6">
    <source>
        <dbReference type="Proteomes" id="UP001597362"/>
    </source>
</evidence>
<sequence>MQIIIYKNKNIPIYEQITQQIKDAILTGTLRPGDPILSIRVLAKQLGVSVITVQRAYDELTKAGLIETLLAKGSYITEDCNTHLQAELYDQLQSSIDKVIHLANTLQLTKQQVVDLFQTQMNDVE</sequence>
<dbReference type="InterPro" id="IPR036390">
    <property type="entry name" value="WH_DNA-bd_sf"/>
</dbReference>
<keyword evidence="3" id="KW-0804">Transcription</keyword>
<accession>A0ABW4YNH8</accession>
<feature type="domain" description="HTH gntR-type" evidence="4">
    <location>
        <begin position="11"/>
        <end position="79"/>
    </location>
</feature>
<name>A0ABW4YNH8_9BACL</name>
<dbReference type="CDD" id="cd07377">
    <property type="entry name" value="WHTH_GntR"/>
    <property type="match status" value="1"/>
</dbReference>
<proteinExistence type="predicted"/>
<comment type="caution">
    <text evidence="5">The sequence shown here is derived from an EMBL/GenBank/DDBJ whole genome shotgun (WGS) entry which is preliminary data.</text>
</comment>
<evidence type="ECO:0000256" key="2">
    <source>
        <dbReference type="ARBA" id="ARBA00023125"/>
    </source>
</evidence>
<reference evidence="6" key="1">
    <citation type="journal article" date="2019" name="Int. J. Syst. Evol. Microbiol.">
        <title>The Global Catalogue of Microorganisms (GCM) 10K type strain sequencing project: providing services to taxonomists for standard genome sequencing and annotation.</title>
        <authorList>
            <consortium name="The Broad Institute Genomics Platform"/>
            <consortium name="The Broad Institute Genome Sequencing Center for Infectious Disease"/>
            <person name="Wu L."/>
            <person name="Ma J."/>
        </authorList>
    </citation>
    <scope>NUCLEOTIDE SEQUENCE [LARGE SCALE GENOMIC DNA]</scope>
    <source>
        <strain evidence="6">GH52</strain>
    </source>
</reference>
<dbReference type="Pfam" id="PF00392">
    <property type="entry name" value="GntR"/>
    <property type="match status" value="1"/>
</dbReference>
<dbReference type="InterPro" id="IPR000524">
    <property type="entry name" value="Tscrpt_reg_HTH_GntR"/>
</dbReference>
<gene>
    <name evidence="5" type="ORF">ACFSJH_15960</name>
</gene>
<dbReference type="PROSITE" id="PS50949">
    <property type="entry name" value="HTH_GNTR"/>
    <property type="match status" value="1"/>
</dbReference>
<dbReference type="Gene3D" id="1.10.10.10">
    <property type="entry name" value="Winged helix-like DNA-binding domain superfamily/Winged helix DNA-binding domain"/>
    <property type="match status" value="1"/>
</dbReference>
<protein>
    <submittedName>
        <fullName evidence="5">GntR family transcriptional regulator</fullName>
    </submittedName>
</protein>